<dbReference type="Proteomes" id="UP001156641">
    <property type="component" value="Unassembled WGS sequence"/>
</dbReference>
<evidence type="ECO:0000313" key="1">
    <source>
        <dbReference type="EMBL" id="GLR66246.1"/>
    </source>
</evidence>
<accession>A0ABQ6A1D7</accession>
<name>A0ABQ6A1D7_9PROT</name>
<evidence type="ECO:0008006" key="3">
    <source>
        <dbReference type="Google" id="ProtNLM"/>
    </source>
</evidence>
<keyword evidence="2" id="KW-1185">Reference proteome</keyword>
<comment type="caution">
    <text evidence="1">The sequence shown here is derived from an EMBL/GenBank/DDBJ whole genome shotgun (WGS) entry which is preliminary data.</text>
</comment>
<dbReference type="EMBL" id="BSOS01000013">
    <property type="protein sequence ID" value="GLR66246.1"/>
    <property type="molecule type" value="Genomic_DNA"/>
</dbReference>
<protein>
    <recommendedName>
        <fullName evidence="3">Phosphoesterase</fullName>
    </recommendedName>
</protein>
<proteinExistence type="predicted"/>
<gene>
    <name evidence="1" type="ORF">GCM10010909_09260</name>
</gene>
<organism evidence="1 2">
    <name type="scientific">Acidocella aquatica</name>
    <dbReference type="NCBI Taxonomy" id="1922313"/>
    <lineage>
        <taxon>Bacteria</taxon>
        <taxon>Pseudomonadati</taxon>
        <taxon>Pseudomonadota</taxon>
        <taxon>Alphaproteobacteria</taxon>
        <taxon>Acetobacterales</taxon>
        <taxon>Acidocellaceae</taxon>
        <taxon>Acidocella</taxon>
    </lineage>
</organism>
<evidence type="ECO:0000313" key="2">
    <source>
        <dbReference type="Proteomes" id="UP001156641"/>
    </source>
</evidence>
<sequence length="232" mass="25798">MLQRMTAAPIHLRDERFMLDPAGAAFWPARRILIAADLQFERPIPGAPRPPAPHDNKATLERLNRLVRLYRPAKVIILGGNLPDRDATSLLAKDERARIEVMAREASFIWVSDKPEATAGLPGVCVSLYREGAFTFRHAAGPQLGPREFEISGYFQPKASIDARAKRVSRPCFVTGANRLMLPAFGTHGGGLDVRDHTISRFFPRGLRVFLLGQDQLFSFALEQLGRMAEVA</sequence>
<reference evidence="2" key="1">
    <citation type="journal article" date="2019" name="Int. J. Syst. Evol. Microbiol.">
        <title>The Global Catalogue of Microorganisms (GCM) 10K type strain sequencing project: providing services to taxonomists for standard genome sequencing and annotation.</title>
        <authorList>
            <consortium name="The Broad Institute Genomics Platform"/>
            <consortium name="The Broad Institute Genome Sequencing Center for Infectious Disease"/>
            <person name="Wu L."/>
            <person name="Ma J."/>
        </authorList>
    </citation>
    <scope>NUCLEOTIDE SEQUENCE [LARGE SCALE GENOMIC DNA]</scope>
    <source>
        <strain evidence="2">NBRC 112502</strain>
    </source>
</reference>